<gene>
    <name evidence="1" type="ORF">IHE45_15G107300</name>
</gene>
<dbReference type="EC" id="3.4.23.12" evidence="1"/>
<proteinExistence type="predicted"/>
<organism evidence="1 2">
    <name type="scientific">Dioscorea alata</name>
    <name type="common">Purple yam</name>
    <dbReference type="NCBI Taxonomy" id="55571"/>
    <lineage>
        <taxon>Eukaryota</taxon>
        <taxon>Viridiplantae</taxon>
        <taxon>Streptophyta</taxon>
        <taxon>Embryophyta</taxon>
        <taxon>Tracheophyta</taxon>
        <taxon>Spermatophyta</taxon>
        <taxon>Magnoliopsida</taxon>
        <taxon>Liliopsida</taxon>
        <taxon>Dioscoreales</taxon>
        <taxon>Dioscoreaceae</taxon>
        <taxon>Dioscorea</taxon>
    </lineage>
</organism>
<keyword evidence="1" id="KW-0378">Hydrolase</keyword>
<dbReference type="EMBL" id="CM037025">
    <property type="protein sequence ID" value="KAH7662072.1"/>
    <property type="molecule type" value="Genomic_DNA"/>
</dbReference>
<accession>A0ACB7UNH9</accession>
<name>A0ACB7UNH9_DIOAL</name>
<sequence>MAALITIAYVTMIITVFGGNIEIIKAKNLGFQMAIVEKLYHTPAFSNISLMANFHAGAQEQLKSGFSGRVEHIHSTYVVTMSIGIPETPVRLSIDTGSDATWLQCKPCTNCFKKSDPPFDPKESVTFNYTMCENEHCEIFANGLSPACDDHQRCQFSFEYGDNSTVSCNMASDLFQLEGLYVNRKAFNHPLYFGCAFSAIGVFHEGEDGVLGLGQGPFSIISQLNISKFSHCLQLPGTGETSYILFEDEARLDGTAVPLIRNKVFRSQYFVNFHSMIVVYNQSETKLNVPSNLFAMDRNGRGGLMLDFGSTLTRIPKVAFDELCKVLGDIASRADITVVPVEEGDYCFNASLEDLKDIGLIFRLDSIDVKLTGERLFYRAIFINEVTQKPHEFTCLTISQSFKDMTESIFGAYAQASHNIGYDLDNWIVTFDNLRC</sequence>
<dbReference type="Proteomes" id="UP000827976">
    <property type="component" value="Chromosome 15"/>
</dbReference>
<comment type="caution">
    <text evidence="1">The sequence shown here is derived from an EMBL/GenBank/DDBJ whole genome shotgun (WGS) entry which is preliminary data.</text>
</comment>
<reference evidence="2" key="1">
    <citation type="journal article" date="2022" name="Nat. Commun.">
        <title>Chromosome evolution and the genetic basis of agronomically important traits in greater yam.</title>
        <authorList>
            <person name="Bredeson J.V."/>
            <person name="Lyons J.B."/>
            <person name="Oniyinde I.O."/>
            <person name="Okereke N.R."/>
            <person name="Kolade O."/>
            <person name="Nnabue I."/>
            <person name="Nwadili C.O."/>
            <person name="Hribova E."/>
            <person name="Parker M."/>
            <person name="Nwogha J."/>
            <person name="Shu S."/>
            <person name="Carlson J."/>
            <person name="Kariba R."/>
            <person name="Muthemba S."/>
            <person name="Knop K."/>
            <person name="Barton G.J."/>
            <person name="Sherwood A.V."/>
            <person name="Lopez-Montes A."/>
            <person name="Asiedu R."/>
            <person name="Jamnadass R."/>
            <person name="Muchugi A."/>
            <person name="Goodstein D."/>
            <person name="Egesi C.N."/>
            <person name="Featherston J."/>
            <person name="Asfaw A."/>
            <person name="Simpson G.G."/>
            <person name="Dolezel J."/>
            <person name="Hendre P.S."/>
            <person name="Van Deynze A."/>
            <person name="Kumar P.L."/>
            <person name="Obidiegwu J.E."/>
            <person name="Bhattacharjee R."/>
            <person name="Rokhsar D.S."/>
        </authorList>
    </citation>
    <scope>NUCLEOTIDE SEQUENCE [LARGE SCALE GENOMIC DNA]</scope>
    <source>
        <strain evidence="2">cv. TDa95/00328</strain>
    </source>
</reference>
<evidence type="ECO:0000313" key="1">
    <source>
        <dbReference type="EMBL" id="KAH7662072.1"/>
    </source>
</evidence>
<protein>
    <submittedName>
        <fullName evidence="1">Aspartic peptidase A1 family protein</fullName>
        <ecNumber evidence="1">3.4.23.12</ecNumber>
    </submittedName>
</protein>
<keyword evidence="2" id="KW-1185">Reference proteome</keyword>
<evidence type="ECO:0000313" key="2">
    <source>
        <dbReference type="Proteomes" id="UP000827976"/>
    </source>
</evidence>